<dbReference type="SUPFAM" id="SSF53756">
    <property type="entry name" value="UDP-Glycosyltransferase/glycogen phosphorylase"/>
    <property type="match status" value="1"/>
</dbReference>
<proteinExistence type="predicted"/>
<protein>
    <submittedName>
        <fullName evidence="4">Putative glycosyl transferase</fullName>
    </submittedName>
</protein>
<dbReference type="AlphaFoldDB" id="Q4K250"/>
<sequence>MKILHIPTGGLFSDGIGTFIYSYLECMNLDKWEVTVLATNIPLLEDKAKFENLGIQVVVLERKKTAIIHYMCQLYKLIRANKYDIIHVHGSSSLMSIELSVAKIAGVPVRIAHSHNTTCDHRKLDKVLRPVFHKLYTQAWACGEGAGKWLFTNREYTIIHNARNIKRYQFSESKRQRFRKKLSLKDTTLALGHVGRFNVQKNHEFLVLLMENLVIQGLDVKLFLVGEGSTLSKIKNMVSEKSLEDRVFFLGHLNDMKSFVSAMDIMLLPSLYEGLPLVSVEWQINGIQCILSDTITKECIYTKQVTSLPIRTPLYWEKAIRDFCPEDRLRQSIENQRLAREAGYDIELELVKLDTLYNKLIMTIKDRTRK</sequence>
<evidence type="ECO:0000313" key="4">
    <source>
        <dbReference type="EMBL" id="CAI33166.1"/>
    </source>
</evidence>
<dbReference type="InterPro" id="IPR050194">
    <property type="entry name" value="Glycosyltransferase_grp1"/>
</dbReference>
<dbReference type="Gene3D" id="3.40.50.2000">
    <property type="entry name" value="Glycogen Phosphorylase B"/>
    <property type="match status" value="2"/>
</dbReference>
<dbReference type="EMBL" id="CR931654">
    <property type="protein sequence ID" value="CAI33146.1"/>
    <property type="molecule type" value="Genomic_DNA"/>
</dbReference>
<dbReference type="GO" id="GO:0016757">
    <property type="term" value="F:glycosyltransferase activity"/>
    <property type="evidence" value="ECO:0007669"/>
    <property type="project" value="InterPro"/>
</dbReference>
<keyword evidence="4" id="KW-0808">Transferase</keyword>
<feature type="domain" description="Glycosyl transferase family 1" evidence="1">
    <location>
        <begin position="175"/>
        <end position="294"/>
    </location>
</feature>
<organism evidence="4">
    <name type="scientific">Streptococcus pneumoniae</name>
    <dbReference type="NCBI Taxonomy" id="1313"/>
    <lineage>
        <taxon>Bacteria</taxon>
        <taxon>Bacillati</taxon>
        <taxon>Bacillota</taxon>
        <taxon>Bacilli</taxon>
        <taxon>Lactobacillales</taxon>
        <taxon>Streptococcaceae</taxon>
        <taxon>Streptococcus</taxon>
    </lineage>
</organism>
<accession>Q4K250</accession>
<evidence type="ECO:0000313" key="3">
    <source>
        <dbReference type="EMBL" id="CAI33146.1"/>
    </source>
</evidence>
<dbReference type="InterPro" id="IPR001296">
    <property type="entry name" value="Glyco_trans_1"/>
</dbReference>
<gene>
    <name evidence="4" type="primary">wcyK</name>
    <name evidence="3" type="ORF">SPC11B_0011</name>
    <name evidence="4" type="ORF">SPC11C_0011</name>
</gene>
<name>Q4K250_STREE</name>
<dbReference type="CAZy" id="GT4">
    <property type="family name" value="Glycosyltransferase Family 4"/>
</dbReference>
<dbReference type="CDD" id="cd03812">
    <property type="entry name" value="GT4_CapH-like"/>
    <property type="match status" value="1"/>
</dbReference>
<reference evidence="4" key="1">
    <citation type="journal article" date="2006" name="PLoS Genet.">
        <title>Genetic analysis of the capsular biosynthetic locus from all 90 pneumococcal serotypes.</title>
        <authorList>
            <person name="Bentley S.D."/>
            <person name="Aanensen D.M."/>
            <person name="Mavroidi A."/>
            <person name="Saunders D."/>
            <person name="Rabbinowitsch E."/>
            <person name="Collins M."/>
            <person name="Donohoe K."/>
            <person name="Harris D."/>
            <person name="Murphy L."/>
            <person name="Quail M.A."/>
            <person name="Samuel G."/>
            <person name="Skovsted I.C."/>
            <person name="Kaltoft M.S."/>
            <person name="Barrell B."/>
            <person name="Reeves P.R."/>
            <person name="Parkhill J."/>
            <person name="Spratt B.G."/>
        </authorList>
    </citation>
    <scope>NUCLEOTIDE SEQUENCE</scope>
    <source>
        <strain evidence="3">8087/40</strain>
        <strain evidence="4">Eddy nr. 53</strain>
    </source>
</reference>
<dbReference type="RefSeq" id="WP_050076595.1">
    <property type="nucleotide sequence ID" value="NZ_CPUH01000049.1"/>
</dbReference>
<dbReference type="EMBL" id="CR931655">
    <property type="protein sequence ID" value="CAI33166.1"/>
    <property type="molecule type" value="Genomic_DNA"/>
</dbReference>
<evidence type="ECO:0000259" key="2">
    <source>
        <dbReference type="Pfam" id="PF13439"/>
    </source>
</evidence>
<dbReference type="Pfam" id="PF13439">
    <property type="entry name" value="Glyco_transf_4"/>
    <property type="match status" value="1"/>
</dbReference>
<dbReference type="InterPro" id="IPR028098">
    <property type="entry name" value="Glyco_trans_4-like_N"/>
</dbReference>
<dbReference type="PANTHER" id="PTHR45947">
    <property type="entry name" value="SULFOQUINOVOSYL TRANSFERASE SQD2"/>
    <property type="match status" value="1"/>
</dbReference>
<feature type="domain" description="Glycosyltransferase subfamily 4-like N-terminal" evidence="2">
    <location>
        <begin position="14"/>
        <end position="138"/>
    </location>
</feature>
<dbReference type="PANTHER" id="PTHR45947:SF3">
    <property type="entry name" value="SULFOQUINOVOSYL TRANSFERASE SQD2"/>
    <property type="match status" value="1"/>
</dbReference>
<dbReference type="Pfam" id="PF00534">
    <property type="entry name" value="Glycos_transf_1"/>
    <property type="match status" value="1"/>
</dbReference>
<evidence type="ECO:0000259" key="1">
    <source>
        <dbReference type="Pfam" id="PF00534"/>
    </source>
</evidence>